<evidence type="ECO:0000256" key="2">
    <source>
        <dbReference type="SAM" id="MobiDB-lite"/>
    </source>
</evidence>
<keyword evidence="1" id="KW-0175">Coiled coil</keyword>
<keyword evidence="4" id="KW-1185">Reference proteome</keyword>
<evidence type="ECO:0000313" key="4">
    <source>
        <dbReference type="Proteomes" id="UP001151760"/>
    </source>
</evidence>
<comment type="caution">
    <text evidence="3">The sequence shown here is derived from an EMBL/GenBank/DDBJ whole genome shotgun (WGS) entry which is preliminary data.</text>
</comment>
<feature type="compositionally biased region" description="Polar residues" evidence="2">
    <location>
        <begin position="194"/>
        <end position="210"/>
    </location>
</feature>
<protein>
    <submittedName>
        <fullName evidence="3">Uncharacterized protein</fullName>
    </submittedName>
</protein>
<feature type="coiled-coil region" evidence="1">
    <location>
        <begin position="306"/>
        <end position="340"/>
    </location>
</feature>
<organism evidence="3 4">
    <name type="scientific">Tanacetum coccineum</name>
    <dbReference type="NCBI Taxonomy" id="301880"/>
    <lineage>
        <taxon>Eukaryota</taxon>
        <taxon>Viridiplantae</taxon>
        <taxon>Streptophyta</taxon>
        <taxon>Embryophyta</taxon>
        <taxon>Tracheophyta</taxon>
        <taxon>Spermatophyta</taxon>
        <taxon>Magnoliopsida</taxon>
        <taxon>eudicotyledons</taxon>
        <taxon>Gunneridae</taxon>
        <taxon>Pentapetalae</taxon>
        <taxon>asterids</taxon>
        <taxon>campanulids</taxon>
        <taxon>Asterales</taxon>
        <taxon>Asteraceae</taxon>
        <taxon>Asteroideae</taxon>
        <taxon>Anthemideae</taxon>
        <taxon>Anthemidinae</taxon>
        <taxon>Tanacetum</taxon>
    </lineage>
</organism>
<name>A0ABQ5HRM0_9ASTR</name>
<feature type="region of interest" description="Disordered" evidence="2">
    <location>
        <begin position="135"/>
        <end position="222"/>
    </location>
</feature>
<reference evidence="3" key="2">
    <citation type="submission" date="2022-01" db="EMBL/GenBank/DDBJ databases">
        <authorList>
            <person name="Yamashiro T."/>
            <person name="Shiraishi A."/>
            <person name="Satake H."/>
            <person name="Nakayama K."/>
        </authorList>
    </citation>
    <scope>NUCLEOTIDE SEQUENCE</scope>
</reference>
<sequence length="453" mass="50152">MSFGSQTVGDAVVLKFDMHIYTSVLTFDEVKSLVAEYAIPSDLHPCVPPSGLTMNRLPIDKIVATSMSQFLKFPMAGGVRVGKGTALAANKVIPQHTTPPLLFGSQIPEKSDHQKVIEYENERVFAVKRKAQAAKDRAVGKRVATEGASHRPKKKKTTPLSFALSDSEADGSNRSGYVEEDTDHNLDNVEDTTEVNSPLSEHSPHFQHSNPSDEDTHNMRNEPTHTHAFASTVSSSSGGSHCQAFPRRNPGGGGIGSFPPLLSNVRGSNSVAEWHKIDHLQQYEALIKDYGELYESHWSCQDVFDRDDLLDKKREREERIKQLEADLASKTSSLTKAEGAASTLKGDLEHLTKDLSHAEIVRHNYVHQLLPTVFQRLLFSACSEEEAEAFLATAVDYDPACKTTFMSEFDSLFNKSYPYVEKLVESFRLPLGDLHNMWPKGTWPILSGNAADV</sequence>
<accession>A0ABQ5HRM0</accession>
<feature type="compositionally biased region" description="Acidic residues" evidence="2">
    <location>
        <begin position="178"/>
        <end position="193"/>
    </location>
</feature>
<proteinExistence type="predicted"/>
<evidence type="ECO:0000313" key="3">
    <source>
        <dbReference type="EMBL" id="GJT90444.1"/>
    </source>
</evidence>
<reference evidence="3" key="1">
    <citation type="journal article" date="2022" name="Int. J. Mol. Sci.">
        <title>Draft Genome of Tanacetum Coccineum: Genomic Comparison of Closely Related Tanacetum-Family Plants.</title>
        <authorList>
            <person name="Yamashiro T."/>
            <person name="Shiraishi A."/>
            <person name="Nakayama K."/>
            <person name="Satake H."/>
        </authorList>
    </citation>
    <scope>NUCLEOTIDE SEQUENCE</scope>
</reference>
<evidence type="ECO:0000256" key="1">
    <source>
        <dbReference type="SAM" id="Coils"/>
    </source>
</evidence>
<dbReference type="Proteomes" id="UP001151760">
    <property type="component" value="Unassembled WGS sequence"/>
</dbReference>
<dbReference type="EMBL" id="BQNB010019920">
    <property type="protein sequence ID" value="GJT90444.1"/>
    <property type="molecule type" value="Genomic_DNA"/>
</dbReference>
<gene>
    <name evidence="3" type="ORF">Tco_1079289</name>
</gene>